<feature type="domain" description="NADP-dependent oxidoreductase" evidence="2">
    <location>
        <begin position="11"/>
        <end position="154"/>
    </location>
</feature>
<keyword evidence="1" id="KW-0560">Oxidoreductase</keyword>
<comment type="caution">
    <text evidence="3">The sequence shown here is derived from an EMBL/GenBank/DDBJ whole genome shotgun (WGS) entry which is preliminary data.</text>
</comment>
<sequence>MANPALQTVGPIGYGLMRLTWGPNLLSQEEALKLMNTALESGSNFRNGGEFYGTPERNSLHMLFEYFSKYPENADKVFLSIKGGMKPGTLVPDCSEVGLRRSVDECIKVLQGTKSIDLFQFARVDKTISIEDSIRVLAALVNEGKIGGIGLSEVLVTKFLRGQYNLPGIQSDSSTLSIGPDGSNPDYIHDFVRGVGANWVAEQIWAFEYIDDQRRLTRRICVTEEKNHELGKLIYILSS</sequence>
<evidence type="ECO:0000313" key="4">
    <source>
        <dbReference type="Proteomes" id="UP001610446"/>
    </source>
</evidence>
<reference evidence="3 4" key="1">
    <citation type="submission" date="2024-07" db="EMBL/GenBank/DDBJ databases">
        <title>Section-level genome sequencing and comparative genomics of Aspergillus sections Usti and Cavernicolus.</title>
        <authorList>
            <consortium name="Lawrence Berkeley National Laboratory"/>
            <person name="Nybo J.L."/>
            <person name="Vesth T.C."/>
            <person name="Theobald S."/>
            <person name="Frisvad J.C."/>
            <person name="Larsen T.O."/>
            <person name="Kjaerboelling I."/>
            <person name="Rothschild-Mancinelli K."/>
            <person name="Lyhne E.K."/>
            <person name="Kogle M.E."/>
            <person name="Barry K."/>
            <person name="Clum A."/>
            <person name="Na H."/>
            <person name="Ledsgaard L."/>
            <person name="Lin J."/>
            <person name="Lipzen A."/>
            <person name="Kuo A."/>
            <person name="Riley R."/>
            <person name="Mondo S."/>
            <person name="Labutti K."/>
            <person name="Haridas S."/>
            <person name="Pangalinan J."/>
            <person name="Salamov A.A."/>
            <person name="Simmons B.A."/>
            <person name="Magnuson J.K."/>
            <person name="Chen J."/>
            <person name="Drula E."/>
            <person name="Henrissat B."/>
            <person name="Wiebenga A."/>
            <person name="Lubbers R.J."/>
            <person name="Gomes A.C."/>
            <person name="Makela M.R."/>
            <person name="Stajich J."/>
            <person name="Grigoriev I.V."/>
            <person name="Mortensen U.H."/>
            <person name="De Vries R.P."/>
            <person name="Baker S.E."/>
            <person name="Andersen M.R."/>
        </authorList>
    </citation>
    <scope>NUCLEOTIDE SEQUENCE [LARGE SCALE GENOMIC DNA]</scope>
    <source>
        <strain evidence="3 4">CBS 123904</strain>
    </source>
</reference>
<keyword evidence="4" id="KW-1185">Reference proteome</keyword>
<evidence type="ECO:0000313" key="3">
    <source>
        <dbReference type="EMBL" id="KAL2837114.1"/>
    </source>
</evidence>
<protein>
    <submittedName>
        <fullName evidence="3">NADP-dependent oxidoreductase domain-containing protein</fullName>
    </submittedName>
</protein>
<name>A0ABR4JAN5_9EURO</name>
<dbReference type="EMBL" id="JBFXLU010000166">
    <property type="protein sequence ID" value="KAL2837114.1"/>
    <property type="molecule type" value="Genomic_DNA"/>
</dbReference>
<accession>A0ABR4JAN5</accession>
<dbReference type="InterPro" id="IPR036812">
    <property type="entry name" value="NAD(P)_OxRdtase_dom_sf"/>
</dbReference>
<evidence type="ECO:0000256" key="1">
    <source>
        <dbReference type="ARBA" id="ARBA00023002"/>
    </source>
</evidence>
<dbReference type="InterPro" id="IPR050791">
    <property type="entry name" value="Aldo-Keto_reductase"/>
</dbReference>
<dbReference type="PANTHER" id="PTHR43625:SF78">
    <property type="entry name" value="PYRIDOXAL REDUCTASE-RELATED"/>
    <property type="match status" value="1"/>
</dbReference>
<dbReference type="Pfam" id="PF00248">
    <property type="entry name" value="Aldo_ket_red"/>
    <property type="match status" value="1"/>
</dbReference>
<dbReference type="Gene3D" id="3.20.20.100">
    <property type="entry name" value="NADP-dependent oxidoreductase domain"/>
    <property type="match status" value="1"/>
</dbReference>
<dbReference type="InterPro" id="IPR023210">
    <property type="entry name" value="NADP_OxRdtase_dom"/>
</dbReference>
<organism evidence="3 4">
    <name type="scientific">Aspergillus pseudoustus</name>
    <dbReference type="NCBI Taxonomy" id="1810923"/>
    <lineage>
        <taxon>Eukaryota</taxon>
        <taxon>Fungi</taxon>
        <taxon>Dikarya</taxon>
        <taxon>Ascomycota</taxon>
        <taxon>Pezizomycotina</taxon>
        <taxon>Eurotiomycetes</taxon>
        <taxon>Eurotiomycetidae</taxon>
        <taxon>Eurotiales</taxon>
        <taxon>Aspergillaceae</taxon>
        <taxon>Aspergillus</taxon>
        <taxon>Aspergillus subgen. Nidulantes</taxon>
    </lineage>
</organism>
<proteinExistence type="predicted"/>
<dbReference type="PANTHER" id="PTHR43625">
    <property type="entry name" value="AFLATOXIN B1 ALDEHYDE REDUCTASE"/>
    <property type="match status" value="1"/>
</dbReference>
<gene>
    <name evidence="3" type="ORF">BJY01DRAFT_251630</name>
</gene>
<evidence type="ECO:0000259" key="2">
    <source>
        <dbReference type="Pfam" id="PF00248"/>
    </source>
</evidence>
<dbReference type="Proteomes" id="UP001610446">
    <property type="component" value="Unassembled WGS sequence"/>
</dbReference>
<dbReference type="SUPFAM" id="SSF51430">
    <property type="entry name" value="NAD(P)-linked oxidoreductase"/>
    <property type="match status" value="1"/>
</dbReference>